<protein>
    <submittedName>
        <fullName evidence="2">Uncharacterized protein</fullName>
    </submittedName>
</protein>
<evidence type="ECO:0000313" key="1">
    <source>
        <dbReference type="Proteomes" id="UP000095282"/>
    </source>
</evidence>
<dbReference type="AlphaFoldDB" id="A0A1I7T4H5"/>
<proteinExistence type="predicted"/>
<name>A0A1I7T4H5_9PELO</name>
<reference evidence="2" key="1">
    <citation type="submission" date="2016-11" db="UniProtKB">
        <authorList>
            <consortium name="WormBaseParasite"/>
        </authorList>
    </citation>
    <scope>IDENTIFICATION</scope>
</reference>
<dbReference type="Proteomes" id="UP000095282">
    <property type="component" value="Unplaced"/>
</dbReference>
<keyword evidence="1" id="KW-1185">Reference proteome</keyword>
<sequence>MKSENIRPSGLLDFSVSPDDKQVLWEEELRKKEEEKWIDRSFELCDKSETKKPYDFHNVILIYGSSRKL</sequence>
<accession>A0A1I7T4H5</accession>
<dbReference type="WBParaSite" id="Csp11.Scaffold501.g2311.t1">
    <property type="protein sequence ID" value="Csp11.Scaffold501.g2311.t1"/>
    <property type="gene ID" value="Csp11.Scaffold501.g2311"/>
</dbReference>
<evidence type="ECO:0000313" key="2">
    <source>
        <dbReference type="WBParaSite" id="Csp11.Scaffold501.g2311.t1"/>
    </source>
</evidence>
<organism evidence="1 2">
    <name type="scientific">Caenorhabditis tropicalis</name>
    <dbReference type="NCBI Taxonomy" id="1561998"/>
    <lineage>
        <taxon>Eukaryota</taxon>
        <taxon>Metazoa</taxon>
        <taxon>Ecdysozoa</taxon>
        <taxon>Nematoda</taxon>
        <taxon>Chromadorea</taxon>
        <taxon>Rhabditida</taxon>
        <taxon>Rhabditina</taxon>
        <taxon>Rhabditomorpha</taxon>
        <taxon>Rhabditoidea</taxon>
        <taxon>Rhabditidae</taxon>
        <taxon>Peloderinae</taxon>
        <taxon>Caenorhabditis</taxon>
    </lineage>
</organism>